<accession>A0A8S5LZ16</accession>
<sequence>MKKWQEVTEVHKRDCRETLQMLNVPESIIKSIEQRIDLAAMEAAHEAEEAQMLSWMDRTLPGVLHCGKTTD</sequence>
<name>A0A8S5LZ16_9CAUD</name>
<organism evidence="1">
    <name type="scientific">Siphoviridae sp. cthqG28</name>
    <dbReference type="NCBI Taxonomy" id="2826427"/>
    <lineage>
        <taxon>Viruses</taxon>
        <taxon>Duplodnaviria</taxon>
        <taxon>Heunggongvirae</taxon>
        <taxon>Uroviricota</taxon>
        <taxon>Caudoviricetes</taxon>
    </lineage>
</organism>
<protein>
    <submittedName>
        <fullName evidence="1">Uncharacterized protein</fullName>
    </submittedName>
</protein>
<evidence type="ECO:0000313" key="1">
    <source>
        <dbReference type="EMBL" id="DAD75120.1"/>
    </source>
</evidence>
<reference evidence="1" key="1">
    <citation type="journal article" date="2021" name="Proc. Natl. Acad. Sci. U.S.A.">
        <title>A Catalog of Tens of Thousands of Viruses from Human Metagenomes Reveals Hidden Associations with Chronic Diseases.</title>
        <authorList>
            <person name="Tisza M.J."/>
            <person name="Buck C.B."/>
        </authorList>
    </citation>
    <scope>NUCLEOTIDE SEQUENCE</scope>
    <source>
        <strain evidence="1">CthqG28</strain>
    </source>
</reference>
<proteinExistence type="predicted"/>
<dbReference type="EMBL" id="BK014774">
    <property type="protein sequence ID" value="DAD75120.1"/>
    <property type="molecule type" value="Genomic_DNA"/>
</dbReference>